<dbReference type="AlphaFoldDB" id="V4TJJ4"/>
<reference evidence="2 3" key="1">
    <citation type="submission" date="2013-10" db="EMBL/GenBank/DDBJ databases">
        <authorList>
            <consortium name="International Citrus Genome Consortium"/>
            <person name="Jenkins J."/>
            <person name="Schmutz J."/>
            <person name="Prochnik S."/>
            <person name="Rokhsar D."/>
            <person name="Gmitter F."/>
            <person name="Ollitrault P."/>
            <person name="Machado M."/>
            <person name="Talon M."/>
            <person name="Wincker P."/>
            <person name="Jaillon O."/>
            <person name="Morgante M."/>
        </authorList>
    </citation>
    <scope>NUCLEOTIDE SEQUENCE</scope>
    <source>
        <strain evidence="3">cv. Clemenules</strain>
    </source>
</reference>
<dbReference type="SMR" id="V4TJJ4"/>
<feature type="transmembrane region" description="Helical" evidence="1">
    <location>
        <begin position="308"/>
        <end position="325"/>
    </location>
</feature>
<dbReference type="Pfam" id="PF25114">
    <property type="entry name" value="AtTam38"/>
    <property type="match status" value="1"/>
</dbReference>
<sequence length="375" mass="41767">MVEFLQLFYIQIQIQSMMLSTALSSPNITLKPQLDRHLKTYTLSRFWLQTHKKISPLSKTRSLEPIRTWSSFLGFSGEERFGFSSIKILRFSVNADNGGGAETAHSVDDEAERLARGESTMPERFRHLTKEAPDVPVKWPWFIALAFLVYAWRTVLFELSNWRKGALTIVAFAGYLLKLILALIFHFIGDPLTSLIFCLETAIYSIRAFYSGIVAYTPVGELTFIIMLASAVLSIGEATVPNAISCQPYLLTLSGLIGYAVVGGQISEPFFWTLLLGMYGFSRLIKKRDDVTSALPPAAALAAVGEPWVRVLAMAAYLALAIFHHSKKLGEGKEEVQVLATKRKVPLPLFGAALAIGIRVTAKWAGYRHLTWMIT</sequence>
<evidence type="ECO:0000256" key="1">
    <source>
        <dbReference type="SAM" id="Phobius"/>
    </source>
</evidence>
<gene>
    <name evidence="2" type="ORF">CICLE_v10015637mg</name>
</gene>
<protein>
    <submittedName>
        <fullName evidence="2">Uncharacterized protein</fullName>
    </submittedName>
</protein>
<evidence type="ECO:0000313" key="3">
    <source>
        <dbReference type="Proteomes" id="UP000030687"/>
    </source>
</evidence>
<evidence type="ECO:0000313" key="2">
    <source>
        <dbReference type="EMBL" id="ESR60618.1"/>
    </source>
</evidence>
<dbReference type="STRING" id="85681.V4TJJ4"/>
<dbReference type="OrthoDB" id="1930779at2759"/>
<feature type="transmembrane region" description="Helical" evidence="1">
    <location>
        <begin position="256"/>
        <end position="279"/>
    </location>
</feature>
<feature type="transmembrane region" description="Helical" evidence="1">
    <location>
        <begin position="345"/>
        <end position="362"/>
    </location>
</feature>
<feature type="transmembrane region" description="Helical" evidence="1">
    <location>
        <begin position="139"/>
        <end position="159"/>
    </location>
</feature>
<dbReference type="GO" id="GO:0009409">
    <property type="term" value="P:response to cold"/>
    <property type="evidence" value="ECO:0007669"/>
    <property type="project" value="EnsemblPlants"/>
</dbReference>
<dbReference type="KEGG" id="cic:CICLE_v10015637mg"/>
<accession>V4TJJ4</accession>
<dbReference type="InterPro" id="IPR056894">
    <property type="entry name" value="AtTam38"/>
</dbReference>
<keyword evidence="3" id="KW-1185">Reference proteome</keyword>
<dbReference type="OMA" id="MPSRFRY"/>
<organism evidence="2 3">
    <name type="scientific">Citrus clementina</name>
    <name type="common">Clementine</name>
    <name type="synonym">Citrus deliciosa x Citrus sinensis</name>
    <dbReference type="NCBI Taxonomy" id="85681"/>
    <lineage>
        <taxon>Eukaryota</taxon>
        <taxon>Viridiplantae</taxon>
        <taxon>Streptophyta</taxon>
        <taxon>Embryophyta</taxon>
        <taxon>Tracheophyta</taxon>
        <taxon>Spermatophyta</taxon>
        <taxon>Magnoliopsida</taxon>
        <taxon>eudicotyledons</taxon>
        <taxon>Gunneridae</taxon>
        <taxon>Pentapetalae</taxon>
        <taxon>rosids</taxon>
        <taxon>malvids</taxon>
        <taxon>Sapindales</taxon>
        <taxon>Rutaceae</taxon>
        <taxon>Aurantioideae</taxon>
        <taxon>Citrus</taxon>
    </lineage>
</organism>
<dbReference type="InParanoid" id="V4TJJ4"/>
<feature type="transmembrane region" description="Helical" evidence="1">
    <location>
        <begin position="222"/>
        <end position="244"/>
    </location>
</feature>
<proteinExistence type="predicted"/>
<dbReference type="FunCoup" id="V4TJJ4">
    <property type="interactions" value="1018"/>
</dbReference>
<dbReference type="eggNOG" id="ENOG502QS8S">
    <property type="taxonomic scope" value="Eukaryota"/>
</dbReference>
<dbReference type="Gramene" id="ESR60618">
    <property type="protein sequence ID" value="ESR60618"/>
    <property type="gene ID" value="CICLE_v10015637mg"/>
</dbReference>
<keyword evidence="1" id="KW-0812">Transmembrane</keyword>
<dbReference type="EMBL" id="KI536312">
    <property type="protein sequence ID" value="ESR60618.1"/>
    <property type="molecule type" value="Genomic_DNA"/>
</dbReference>
<feature type="transmembrane region" description="Helical" evidence="1">
    <location>
        <begin position="166"/>
        <end position="188"/>
    </location>
</feature>
<name>V4TJJ4_CITCL</name>
<dbReference type="Proteomes" id="UP000030687">
    <property type="component" value="Unassembled WGS sequence"/>
</dbReference>
<keyword evidence="1" id="KW-0472">Membrane</keyword>
<keyword evidence="1" id="KW-1133">Transmembrane helix</keyword>